<protein>
    <submittedName>
        <fullName evidence="1">Uncharacterized protein</fullName>
    </submittedName>
</protein>
<sequence length="314" mass="37115">MYSLTNKKGLLTEKILYINSIDRDVNKWPKANNFEIQLPETYKNVVRIELMTSQFYLYLHTFTQENQNTAFIFKVPRYTDQPIMCVISEGTYNVEEMAHAIEKGLNEATTKLLLQEGFFKEATNSYVSFEVKVGPSKKLEIHNRDDPFEFYFEEQVGYKVDCKNPDTMWFYPNDWGLGYYLGFEKKNYGSVYDTFTTRQILRAPNILFLDNEKYIHMEIDKYNNTDELVPYSTATSNLYDNDYGGKVNKSFALIKIYNNYLITSDNHWDSDPVLKLNTPESISKLKFKFRHHNGRLVNFENQPFSFQLKFKMFV</sequence>
<name>A0A6C0AWI3_9ZZZZ</name>
<dbReference type="EMBL" id="MN738780">
    <property type="protein sequence ID" value="QHS84319.1"/>
    <property type="molecule type" value="Genomic_DNA"/>
</dbReference>
<evidence type="ECO:0000313" key="1">
    <source>
        <dbReference type="EMBL" id="QHS84319.1"/>
    </source>
</evidence>
<organism evidence="1">
    <name type="scientific">viral metagenome</name>
    <dbReference type="NCBI Taxonomy" id="1070528"/>
    <lineage>
        <taxon>unclassified sequences</taxon>
        <taxon>metagenomes</taxon>
        <taxon>organismal metagenomes</taxon>
    </lineage>
</organism>
<dbReference type="AlphaFoldDB" id="A0A6C0AWI3"/>
<reference evidence="1" key="1">
    <citation type="journal article" date="2020" name="Nature">
        <title>Giant virus diversity and host interactions through global metagenomics.</title>
        <authorList>
            <person name="Schulz F."/>
            <person name="Roux S."/>
            <person name="Paez-Espino D."/>
            <person name="Jungbluth S."/>
            <person name="Walsh D.A."/>
            <person name="Denef V.J."/>
            <person name="McMahon K.D."/>
            <person name="Konstantinidis K.T."/>
            <person name="Eloe-Fadrosh E.A."/>
            <person name="Kyrpides N.C."/>
            <person name="Woyke T."/>
        </authorList>
    </citation>
    <scope>NUCLEOTIDE SEQUENCE</scope>
    <source>
        <strain evidence="1">GVMAG-S-ERX555965-48</strain>
    </source>
</reference>
<proteinExistence type="predicted"/>
<accession>A0A6C0AWI3</accession>